<comment type="caution">
    <text evidence="1">The sequence shown here is derived from an EMBL/GenBank/DDBJ whole genome shotgun (WGS) entry which is preliminary data.</text>
</comment>
<proteinExistence type="predicted"/>
<dbReference type="EMBL" id="CM056742">
    <property type="protein sequence ID" value="KAJ8678498.1"/>
    <property type="molecule type" value="Genomic_DNA"/>
</dbReference>
<keyword evidence="2" id="KW-1185">Reference proteome</keyword>
<evidence type="ECO:0000313" key="1">
    <source>
        <dbReference type="EMBL" id="KAJ8678498.1"/>
    </source>
</evidence>
<dbReference type="Proteomes" id="UP001239111">
    <property type="component" value="Chromosome 2"/>
</dbReference>
<name>A0ACC2P5Y4_9HYME</name>
<evidence type="ECO:0000313" key="2">
    <source>
        <dbReference type="Proteomes" id="UP001239111"/>
    </source>
</evidence>
<reference evidence="1" key="1">
    <citation type="submission" date="2023-04" db="EMBL/GenBank/DDBJ databases">
        <title>A chromosome-level genome assembly of the parasitoid wasp Eretmocerus hayati.</title>
        <authorList>
            <person name="Zhong Y."/>
            <person name="Liu S."/>
            <person name="Liu Y."/>
        </authorList>
    </citation>
    <scope>NUCLEOTIDE SEQUENCE</scope>
    <source>
        <strain evidence="1">ZJU_SS_LIU_2023</strain>
    </source>
</reference>
<gene>
    <name evidence="1" type="ORF">QAD02_014285</name>
</gene>
<sequence>MLPKKKKTKVSTPANSIIADFPAQSFSSFMGVVLGAPASDENRGKKAFVGRGVPFDDKELSDRLIHQGFLKRTEPIKCYEIVAIPHHREAESPNKRLYCFGLSPSEVSFAGLLDREEVMKRSQLHPATNPDAEIYEGINESQFYFGGVNSFSEIHVENSLLPALTGAFKIWMILRERYRFEKVIHDIQAQDVASALQDSDSSLEENVSDSEEKITSVRILSKRVVKRTSKVCGSGGKKAPKTSETAEIQETFTFAGSCPNKLSHKNLYINTEFANKYGIEYETVRQGPHDVVYTTEGTYHQVGQLSANVAEAANFAGPAFNVYSNLLSQDLCRESKLSHFPPNRHQVTTVKTKSRILHDCKFKGCRFNTTNKEILRAHRRDVHGLMAPKIQNRIVKECKVCGAQIRRLPHHIKYSNAHAAAVALLTEDELADLIDPKPVLKCDFCGVEHPDENSLLGHERESVIMTCHQAQYLVV</sequence>
<protein>
    <submittedName>
        <fullName evidence="1">Uncharacterized protein</fullName>
    </submittedName>
</protein>
<accession>A0ACC2P5Y4</accession>
<organism evidence="1 2">
    <name type="scientific">Eretmocerus hayati</name>
    <dbReference type="NCBI Taxonomy" id="131215"/>
    <lineage>
        <taxon>Eukaryota</taxon>
        <taxon>Metazoa</taxon>
        <taxon>Ecdysozoa</taxon>
        <taxon>Arthropoda</taxon>
        <taxon>Hexapoda</taxon>
        <taxon>Insecta</taxon>
        <taxon>Pterygota</taxon>
        <taxon>Neoptera</taxon>
        <taxon>Endopterygota</taxon>
        <taxon>Hymenoptera</taxon>
        <taxon>Apocrita</taxon>
        <taxon>Proctotrupomorpha</taxon>
        <taxon>Chalcidoidea</taxon>
        <taxon>Aphelinidae</taxon>
        <taxon>Aphelininae</taxon>
        <taxon>Eretmocerus</taxon>
    </lineage>
</organism>